<dbReference type="OrthoDB" id="6145874at2759"/>
<dbReference type="Pfam" id="PF00147">
    <property type="entry name" value="Fibrinogen_C"/>
    <property type="match status" value="1"/>
</dbReference>
<feature type="signal peptide" evidence="3">
    <location>
        <begin position="1"/>
        <end position="22"/>
    </location>
</feature>
<evidence type="ECO:0000256" key="3">
    <source>
        <dbReference type="SAM" id="SignalP"/>
    </source>
</evidence>
<dbReference type="InterPro" id="IPR002181">
    <property type="entry name" value="Fibrinogen_a/b/g_C_dom"/>
</dbReference>
<dbReference type="SMART" id="SM00186">
    <property type="entry name" value="FBG"/>
    <property type="match status" value="1"/>
</dbReference>
<keyword evidence="6" id="KW-1185">Reference proteome</keyword>
<comment type="caution">
    <text evidence="5">The sequence shown here is derived from an EMBL/GenBank/DDBJ whole genome shotgun (WGS) entry which is preliminary data.</text>
</comment>
<sequence length="507" mass="56702">MMSRHTWLAIAVVCLLPADLLAYQNLATKTNKRLNRVSLNEFRQVIRDDLVGIVENALVSMQMGRSPSGTMTVDEKITTSVEASVRTMTNTIQDTLRRFETRLMTIEHQLEGGQNAPMARSSRYQALCSESHERSLQQGVERITAILSSVTERVGEARDASSETQQGVQRLNDRLPKVEDNIKKELEHSVTVMETGVKRQLQAMQLEAAAAAAAAAARDTRVVPTQAVPQTTPATCDGDSLLSSFKRMESSLTWQMNKVENLLLAGAEGGAPPVGRHQIDREAAHQVEPLSRSPDSLKSCAELYDSGMRTSGLYTIRPGQVKVRVFCDMNSEGGGWTVFQQRGPHLKREDFFRDWEAYKTGFGDPEGEYWLGNQHLHELTSDGRPHVLRIDMLDWSGERTYVQYDNFSVADEEDKFRINLGAFSGDTGDSMTMDNQRQFSTADQDNDRLRYGNCARAHKAGWWFGACRRANLNGVAHNGAHEGPDGINWLDWKGPNYSIKATRMMVK</sequence>
<keyword evidence="3" id="KW-0732">Signal</keyword>
<dbReference type="Proteomes" id="UP000440578">
    <property type="component" value="Unassembled WGS sequence"/>
</dbReference>
<dbReference type="SUPFAM" id="SSF56496">
    <property type="entry name" value="Fibrinogen C-terminal domain-like"/>
    <property type="match status" value="1"/>
</dbReference>
<dbReference type="NCBIfam" id="NF040941">
    <property type="entry name" value="GGGWT_bact"/>
    <property type="match status" value="1"/>
</dbReference>
<proteinExistence type="predicted"/>
<dbReference type="InterPro" id="IPR050373">
    <property type="entry name" value="Fibrinogen_C-term_domain"/>
</dbReference>
<evidence type="ECO:0000259" key="4">
    <source>
        <dbReference type="PROSITE" id="PS51406"/>
    </source>
</evidence>
<dbReference type="CDD" id="cd00087">
    <property type="entry name" value="FReD"/>
    <property type="match status" value="1"/>
</dbReference>
<protein>
    <submittedName>
        <fullName evidence="5">Angiopoietin-related protein 6</fullName>
    </submittedName>
</protein>
<dbReference type="InterPro" id="IPR020837">
    <property type="entry name" value="Fibrinogen_CS"/>
</dbReference>
<dbReference type="PANTHER" id="PTHR19143">
    <property type="entry name" value="FIBRINOGEN/TENASCIN/ANGIOPOEITIN"/>
    <property type="match status" value="1"/>
</dbReference>
<evidence type="ECO:0000256" key="2">
    <source>
        <dbReference type="ARBA" id="ARBA00053344"/>
    </source>
</evidence>
<accession>A0A6A4WR77</accession>
<evidence type="ECO:0000256" key="1">
    <source>
        <dbReference type="ARBA" id="ARBA00023157"/>
    </source>
</evidence>
<dbReference type="PROSITE" id="PS00514">
    <property type="entry name" value="FIBRINOGEN_C_1"/>
    <property type="match status" value="1"/>
</dbReference>
<reference evidence="5 6" key="1">
    <citation type="submission" date="2019-07" db="EMBL/GenBank/DDBJ databases">
        <title>Draft genome assembly of a fouling barnacle, Amphibalanus amphitrite (Darwin, 1854): The first reference genome for Thecostraca.</title>
        <authorList>
            <person name="Kim W."/>
        </authorList>
    </citation>
    <scope>NUCLEOTIDE SEQUENCE [LARGE SCALE GENOMIC DNA]</scope>
    <source>
        <strain evidence="5">SNU_AA5</strain>
        <tissue evidence="5">Soma without cirri and trophi</tissue>
    </source>
</reference>
<keyword evidence="1" id="KW-1015">Disulfide bond</keyword>
<dbReference type="FunFam" id="3.90.215.10:FF:000001">
    <property type="entry name" value="Tenascin isoform 1"/>
    <property type="match status" value="1"/>
</dbReference>
<dbReference type="InterPro" id="IPR014716">
    <property type="entry name" value="Fibrinogen_a/b/g_C_1"/>
</dbReference>
<dbReference type="EMBL" id="VIIS01000775">
    <property type="protein sequence ID" value="KAF0305132.1"/>
    <property type="molecule type" value="Genomic_DNA"/>
</dbReference>
<dbReference type="InterPro" id="IPR036056">
    <property type="entry name" value="Fibrinogen-like_C"/>
</dbReference>
<comment type="function">
    <text evidence="2">Lectin involved in innate immunity. Agglutinates all types of human erythrocytes, Gram-positive and Gram-negative bacteria. Has a stronger agglutinating activity towards Gram-negative bacteria than towards Gram-positive bacteria. Specifically recognizes acetyl group-containing substances on agglutinated cells. The hemagglutinating activity was inhibited by EDTA, acetyl group-containing mono- and disaccharides, N-acetyl derivatives of amino acids, other acetyl group-containing substances, propionamide and benzamide. Enhances the antimicrobial activity of big defensin against Gram-positive bacteria but not against Gram-negative bacteria.</text>
</comment>
<dbReference type="GO" id="GO:0005615">
    <property type="term" value="C:extracellular space"/>
    <property type="evidence" value="ECO:0007669"/>
    <property type="project" value="TreeGrafter"/>
</dbReference>
<name>A0A6A4WR77_AMPAM</name>
<feature type="domain" description="Fibrinogen C-terminal" evidence="4">
    <location>
        <begin position="291"/>
        <end position="507"/>
    </location>
</feature>
<dbReference type="PROSITE" id="PS51406">
    <property type="entry name" value="FIBRINOGEN_C_2"/>
    <property type="match status" value="1"/>
</dbReference>
<gene>
    <name evidence="5" type="primary">Angptl6_1</name>
    <name evidence="5" type="ORF">FJT64_023168</name>
</gene>
<evidence type="ECO:0000313" key="6">
    <source>
        <dbReference type="Proteomes" id="UP000440578"/>
    </source>
</evidence>
<feature type="chain" id="PRO_5025583026" evidence="3">
    <location>
        <begin position="23"/>
        <end position="507"/>
    </location>
</feature>
<dbReference type="AlphaFoldDB" id="A0A6A4WR77"/>
<evidence type="ECO:0000313" key="5">
    <source>
        <dbReference type="EMBL" id="KAF0305132.1"/>
    </source>
</evidence>
<dbReference type="PANTHER" id="PTHR19143:SF394">
    <property type="entry name" value="ANGIOPOIETIN-RELATED PROTEIN 3-LIKE"/>
    <property type="match status" value="1"/>
</dbReference>
<dbReference type="GO" id="GO:0030246">
    <property type="term" value="F:carbohydrate binding"/>
    <property type="evidence" value="ECO:0007669"/>
    <property type="project" value="UniProtKB-ARBA"/>
</dbReference>
<dbReference type="Gene3D" id="3.90.215.10">
    <property type="entry name" value="Gamma Fibrinogen, chain A, domain 1"/>
    <property type="match status" value="1"/>
</dbReference>
<organism evidence="5 6">
    <name type="scientific">Amphibalanus amphitrite</name>
    <name type="common">Striped barnacle</name>
    <name type="synonym">Balanus amphitrite</name>
    <dbReference type="NCBI Taxonomy" id="1232801"/>
    <lineage>
        <taxon>Eukaryota</taxon>
        <taxon>Metazoa</taxon>
        <taxon>Ecdysozoa</taxon>
        <taxon>Arthropoda</taxon>
        <taxon>Crustacea</taxon>
        <taxon>Multicrustacea</taxon>
        <taxon>Cirripedia</taxon>
        <taxon>Thoracica</taxon>
        <taxon>Thoracicalcarea</taxon>
        <taxon>Balanomorpha</taxon>
        <taxon>Balanoidea</taxon>
        <taxon>Balanidae</taxon>
        <taxon>Amphibalaninae</taxon>
        <taxon>Amphibalanus</taxon>
    </lineage>
</organism>